<accession>A0ABY2F712</accession>
<comment type="caution">
    <text evidence="3">The sequence shown here is derived from an EMBL/GenBank/DDBJ whole genome shotgun (WGS) entry which is preliminary data.</text>
</comment>
<evidence type="ECO:0000313" key="4">
    <source>
        <dbReference type="Proteomes" id="UP000295060"/>
    </source>
</evidence>
<protein>
    <submittedName>
        <fullName evidence="3">Uncharacterized protein</fullName>
    </submittedName>
</protein>
<organism evidence="3 4">
    <name type="scientific">Kribbella pratensis</name>
    <dbReference type="NCBI Taxonomy" id="2512112"/>
    <lineage>
        <taxon>Bacteria</taxon>
        <taxon>Bacillati</taxon>
        <taxon>Actinomycetota</taxon>
        <taxon>Actinomycetes</taxon>
        <taxon>Propionibacteriales</taxon>
        <taxon>Kribbellaceae</taxon>
        <taxon>Kribbella</taxon>
    </lineage>
</organism>
<dbReference type="EMBL" id="SODU01000004">
    <property type="protein sequence ID" value="TDW84052.1"/>
    <property type="molecule type" value="Genomic_DNA"/>
</dbReference>
<evidence type="ECO:0000313" key="3">
    <source>
        <dbReference type="EMBL" id="TDW84052.1"/>
    </source>
</evidence>
<keyword evidence="2" id="KW-0812">Transmembrane</keyword>
<sequence>MLLGVVLGVADGTAVLAVGVGVLGDEVGVLVVGVVAPGVVGVVGVVVAGVLADGEVDDGVGDVVLAEGVPGGAPVVGSEVVGLLVPAPVSGVLDVEPALVCGASGFNGFPTGSDGRVLERVVPSDRSIVGLNELPACGSWPVSECWDLNGNRNTAAASTATAAAPAPSLSTGGRLRRCRGPFWGWGCLKTNTFRPQAEMQLTDSNPSIEAHGQCLHGSVRRPAQLHRTGSTT</sequence>
<keyword evidence="2" id="KW-1133">Transmembrane helix</keyword>
<evidence type="ECO:0000256" key="1">
    <source>
        <dbReference type="SAM" id="MobiDB-lite"/>
    </source>
</evidence>
<proteinExistence type="predicted"/>
<feature type="region of interest" description="Disordered" evidence="1">
    <location>
        <begin position="208"/>
        <end position="232"/>
    </location>
</feature>
<keyword evidence="4" id="KW-1185">Reference proteome</keyword>
<name>A0ABY2F712_9ACTN</name>
<reference evidence="3 4" key="1">
    <citation type="submission" date="2019-03" db="EMBL/GenBank/DDBJ databases">
        <title>Genomic Encyclopedia of Type Strains, Phase III (KMG-III): the genomes of soil and plant-associated and newly described type strains.</title>
        <authorList>
            <person name="Whitman W."/>
        </authorList>
    </citation>
    <scope>NUCLEOTIDE SEQUENCE [LARGE SCALE GENOMIC DNA]</scope>
    <source>
        <strain evidence="3 4">VKMAc-2574</strain>
    </source>
</reference>
<dbReference type="Proteomes" id="UP000295060">
    <property type="component" value="Unassembled WGS sequence"/>
</dbReference>
<gene>
    <name evidence="3" type="ORF">EV137_6856</name>
</gene>
<keyword evidence="2" id="KW-0472">Membrane</keyword>
<feature type="transmembrane region" description="Helical" evidence="2">
    <location>
        <begin position="27"/>
        <end position="51"/>
    </location>
</feature>
<evidence type="ECO:0000256" key="2">
    <source>
        <dbReference type="SAM" id="Phobius"/>
    </source>
</evidence>